<sequence>MSEHSRFGRRHFLVGAGLSAAVATGLVTASAAVAEAAPRARTTAHRVEGSGATVALLPGAAATVLLHVVRRFHYEIAALRDGDLTAAPGGLAVHVLPGRYPVGASGGLFPHEVAVVRDVLAECEGVVRWGGDDRGAPAEGLFRVAVAPGDRRLERVAAKIDDWRRTPGRGAGTPVEVFQPERRRAAELLAGQQRAGR</sequence>
<dbReference type="RefSeq" id="WP_086781844.1">
    <property type="nucleotide sequence ID" value="NZ_JAGIOO010000001.1"/>
</dbReference>
<name>A0ABS5AGA2_9PSEU</name>
<dbReference type="EMBL" id="JAGIOO010000001">
    <property type="protein sequence ID" value="MBP2475595.1"/>
    <property type="molecule type" value="Genomic_DNA"/>
</dbReference>
<dbReference type="InterPro" id="IPR006311">
    <property type="entry name" value="TAT_signal"/>
</dbReference>
<comment type="caution">
    <text evidence="1">The sequence shown here is derived from an EMBL/GenBank/DDBJ whole genome shotgun (WGS) entry which is preliminary data.</text>
</comment>
<keyword evidence="2" id="KW-1185">Reference proteome</keyword>
<evidence type="ECO:0000313" key="2">
    <source>
        <dbReference type="Proteomes" id="UP001519363"/>
    </source>
</evidence>
<evidence type="ECO:0000313" key="1">
    <source>
        <dbReference type="EMBL" id="MBP2475595.1"/>
    </source>
</evidence>
<accession>A0ABS5AGA2</accession>
<organism evidence="1 2">
    <name type="scientific">Crossiella equi</name>
    <dbReference type="NCBI Taxonomy" id="130796"/>
    <lineage>
        <taxon>Bacteria</taxon>
        <taxon>Bacillati</taxon>
        <taxon>Actinomycetota</taxon>
        <taxon>Actinomycetes</taxon>
        <taxon>Pseudonocardiales</taxon>
        <taxon>Pseudonocardiaceae</taxon>
        <taxon>Crossiella</taxon>
    </lineage>
</organism>
<dbReference type="Proteomes" id="UP001519363">
    <property type="component" value="Unassembled WGS sequence"/>
</dbReference>
<dbReference type="PROSITE" id="PS51318">
    <property type="entry name" value="TAT"/>
    <property type="match status" value="1"/>
</dbReference>
<reference evidence="1 2" key="1">
    <citation type="submission" date="2021-03" db="EMBL/GenBank/DDBJ databases">
        <title>Sequencing the genomes of 1000 actinobacteria strains.</title>
        <authorList>
            <person name="Klenk H.-P."/>
        </authorList>
    </citation>
    <scope>NUCLEOTIDE SEQUENCE [LARGE SCALE GENOMIC DNA]</scope>
    <source>
        <strain evidence="1 2">DSM 44580</strain>
    </source>
</reference>
<proteinExistence type="predicted"/>
<protein>
    <recommendedName>
        <fullName evidence="3">Secreted protein</fullName>
    </recommendedName>
</protein>
<gene>
    <name evidence="1" type="ORF">JOF53_004467</name>
</gene>
<evidence type="ECO:0008006" key="3">
    <source>
        <dbReference type="Google" id="ProtNLM"/>
    </source>
</evidence>